<dbReference type="Pfam" id="PF00765">
    <property type="entry name" value="Autoind_synth"/>
    <property type="match status" value="1"/>
</dbReference>
<dbReference type="SUPFAM" id="SSF55729">
    <property type="entry name" value="Acyl-CoA N-acyltransferases (Nat)"/>
    <property type="match status" value="1"/>
</dbReference>
<dbReference type="PROSITE" id="PS51187">
    <property type="entry name" value="AUTOINDUCER_SYNTH_2"/>
    <property type="match status" value="1"/>
</dbReference>
<proteinExistence type="inferred from homology"/>
<dbReference type="PRINTS" id="PR01549">
    <property type="entry name" value="AUTOINDCRSYN"/>
</dbReference>
<dbReference type="InterPro" id="IPR016181">
    <property type="entry name" value="Acyl_CoA_acyltransferase"/>
</dbReference>
<keyword evidence="2 6" id="KW-0808">Transferase</keyword>
<dbReference type="GO" id="GO:0009372">
    <property type="term" value="P:quorum sensing"/>
    <property type="evidence" value="ECO:0007669"/>
    <property type="project" value="UniProtKB-UniRule"/>
</dbReference>
<dbReference type="RefSeq" id="WP_076980243.1">
    <property type="nucleotide sequence ID" value="NZ_CP019124.1"/>
</dbReference>
<evidence type="ECO:0000256" key="1">
    <source>
        <dbReference type="ARBA" id="ARBA00022654"/>
    </source>
</evidence>
<dbReference type="GO" id="GO:0007165">
    <property type="term" value="P:signal transduction"/>
    <property type="evidence" value="ECO:0007669"/>
    <property type="project" value="TreeGrafter"/>
</dbReference>
<dbReference type="PANTHER" id="PTHR39322">
    <property type="entry name" value="ACYL-HOMOSERINE-LACTONE SYNTHASE"/>
    <property type="match status" value="1"/>
</dbReference>
<evidence type="ECO:0000256" key="4">
    <source>
        <dbReference type="ARBA" id="ARBA00022929"/>
    </source>
</evidence>
<dbReference type="STRING" id="1267768.BV394_11210"/>
<evidence type="ECO:0000256" key="2">
    <source>
        <dbReference type="ARBA" id="ARBA00022679"/>
    </source>
</evidence>
<dbReference type="EC" id="2.3.1.184" evidence="6"/>
<evidence type="ECO:0000256" key="3">
    <source>
        <dbReference type="ARBA" id="ARBA00022691"/>
    </source>
</evidence>
<comment type="catalytic activity">
    <reaction evidence="6">
        <text>a fatty acyl-[ACP] + S-adenosyl-L-methionine = an N-acyl-L-homoserine lactone + S-methyl-5'-thioadenosine + holo-[ACP] + H(+)</text>
        <dbReference type="Rhea" id="RHEA:10096"/>
        <dbReference type="Rhea" id="RHEA-COMP:9685"/>
        <dbReference type="Rhea" id="RHEA-COMP:14125"/>
        <dbReference type="ChEBI" id="CHEBI:15378"/>
        <dbReference type="ChEBI" id="CHEBI:17509"/>
        <dbReference type="ChEBI" id="CHEBI:55474"/>
        <dbReference type="ChEBI" id="CHEBI:59789"/>
        <dbReference type="ChEBI" id="CHEBI:64479"/>
        <dbReference type="ChEBI" id="CHEBI:138651"/>
        <dbReference type="EC" id="2.3.1.184"/>
    </reaction>
</comment>
<comment type="similarity">
    <text evidence="5 6">Belongs to the autoinducer synthase family.</text>
</comment>
<accession>A0A1U7DJR6</accession>
<accession>A0A2M9D4Y1</accession>
<evidence type="ECO:0000256" key="6">
    <source>
        <dbReference type="RuleBase" id="RU361135"/>
    </source>
</evidence>
<dbReference type="Gene3D" id="3.40.630.30">
    <property type="match status" value="1"/>
</dbReference>
<evidence type="ECO:0000313" key="8">
    <source>
        <dbReference type="Proteomes" id="UP000187266"/>
    </source>
</evidence>
<evidence type="ECO:0000256" key="5">
    <source>
        <dbReference type="PROSITE-ProRule" id="PRU00533"/>
    </source>
</evidence>
<protein>
    <recommendedName>
        <fullName evidence="6">Acyl-homoserine-lactone synthase</fullName>
        <ecNumber evidence="6">2.3.1.184</ecNumber>
    </recommendedName>
    <alternativeName>
        <fullName evidence="6">Autoinducer synthesis protein</fullName>
    </alternativeName>
</protein>
<organism evidence="7 8">
    <name type="scientific">Brevirhabdus pacifica</name>
    <dbReference type="NCBI Taxonomy" id="1267768"/>
    <lineage>
        <taxon>Bacteria</taxon>
        <taxon>Pseudomonadati</taxon>
        <taxon>Pseudomonadota</taxon>
        <taxon>Alphaproteobacteria</taxon>
        <taxon>Rhodobacterales</taxon>
        <taxon>Paracoccaceae</taxon>
        <taxon>Brevirhabdus</taxon>
    </lineage>
</organism>
<keyword evidence="4 5" id="KW-0071">Autoinducer synthesis</keyword>
<evidence type="ECO:0000313" key="7">
    <source>
        <dbReference type="EMBL" id="APX90226.1"/>
    </source>
</evidence>
<dbReference type="AlphaFoldDB" id="A0A1U7DJR6"/>
<name>A0A1U7DJR6_9RHOB</name>
<sequence length="230" mass="24964">MLRFITADRLVDHPRLADSMFRDRAAQFRDRLGWEVTVDARGHERDAYDECGPIYAIWQRPDGRHGGSMRFLPTTGPVMVNDHFGHLTDQPLSAPDLWECTRFCLAPGAGLAISAALMQGAVTTGLGVGARRLVGVFDARMVRIYRRLAWQPRVLASCGSGRQAISLGLWQVMPHVPHALARPSGVAPDLARHWWRRGGLGGAGGDGRARPALAPGIVPAMAPDPAPRAA</sequence>
<dbReference type="Proteomes" id="UP000187266">
    <property type="component" value="Chromosome"/>
</dbReference>
<dbReference type="InterPro" id="IPR001690">
    <property type="entry name" value="Autoind_synthase"/>
</dbReference>
<keyword evidence="3 6" id="KW-0949">S-adenosyl-L-methionine</keyword>
<dbReference type="PANTHER" id="PTHR39322:SF1">
    <property type="entry name" value="ISOVALERYL-HOMOSERINE LACTONE SYNTHASE"/>
    <property type="match status" value="1"/>
</dbReference>
<dbReference type="GO" id="GO:0061579">
    <property type="term" value="F:N-acyl homoserine lactone synthase activity"/>
    <property type="evidence" value="ECO:0007669"/>
    <property type="project" value="UniProtKB-UniRule"/>
</dbReference>
<dbReference type="OrthoDB" id="6169313at2"/>
<keyword evidence="8" id="KW-1185">Reference proteome</keyword>
<reference evidence="7 8" key="1">
    <citation type="submission" date="2017-01" db="EMBL/GenBank/DDBJ databases">
        <title>Genomic analysis of Xuhuaishuia manganoxidans DY6-4.</title>
        <authorList>
            <person name="Wang X."/>
        </authorList>
    </citation>
    <scope>NUCLEOTIDE SEQUENCE [LARGE SCALE GENOMIC DNA]</scope>
    <source>
        <strain evidence="7 8">DY6-4</strain>
    </source>
</reference>
<gene>
    <name evidence="7" type="ORF">BV394_11210</name>
</gene>
<dbReference type="EMBL" id="CP019124">
    <property type="protein sequence ID" value="APX90226.1"/>
    <property type="molecule type" value="Genomic_DNA"/>
</dbReference>
<keyword evidence="1 5" id="KW-0673">Quorum sensing</keyword>